<gene>
    <name evidence="1" type="ORF">DWV78_14600</name>
</gene>
<dbReference type="AlphaFoldDB" id="A0A413BCK5"/>
<organism evidence="1 2">
    <name type="scientific">Agathobacter rectalis</name>
    <dbReference type="NCBI Taxonomy" id="39491"/>
    <lineage>
        <taxon>Bacteria</taxon>
        <taxon>Bacillati</taxon>
        <taxon>Bacillota</taxon>
        <taxon>Clostridia</taxon>
        <taxon>Lachnospirales</taxon>
        <taxon>Lachnospiraceae</taxon>
        <taxon>Agathobacter</taxon>
    </lineage>
</organism>
<comment type="caution">
    <text evidence="1">The sequence shown here is derived from an EMBL/GenBank/DDBJ whole genome shotgun (WGS) entry which is preliminary data.</text>
</comment>
<reference evidence="1 2" key="1">
    <citation type="submission" date="2018-08" db="EMBL/GenBank/DDBJ databases">
        <title>A genome reference for cultivated species of the human gut microbiota.</title>
        <authorList>
            <person name="Zou Y."/>
            <person name="Xue W."/>
            <person name="Luo G."/>
        </authorList>
    </citation>
    <scope>NUCLEOTIDE SEQUENCE [LARGE SCALE GENOMIC DNA]</scope>
    <source>
        <strain evidence="1 2">AF12-8</strain>
    </source>
</reference>
<evidence type="ECO:0000313" key="1">
    <source>
        <dbReference type="EMBL" id="RGW36897.1"/>
    </source>
</evidence>
<dbReference type="EMBL" id="QSAE01000075">
    <property type="protein sequence ID" value="RGW36897.1"/>
    <property type="molecule type" value="Genomic_DNA"/>
</dbReference>
<dbReference type="Proteomes" id="UP000286581">
    <property type="component" value="Unassembled WGS sequence"/>
</dbReference>
<sequence length="125" mass="14923">MGQQTLFEKIGVQYEERDGLFYPLIALDIKEDGANVGKYGRMWMQYLKSKYPQRYRSLLRFGELNQKAAEVNEVAYELLEDIETEWLQKHKPKNKNSFTEMYRLRMEARLIAEEVVLHDVVNCFH</sequence>
<dbReference type="InterPro" id="IPR026989">
    <property type="entry name" value="TnpV"/>
</dbReference>
<proteinExistence type="predicted"/>
<evidence type="ECO:0000313" key="2">
    <source>
        <dbReference type="Proteomes" id="UP000286581"/>
    </source>
</evidence>
<accession>A0A413BCK5</accession>
<dbReference type="Pfam" id="PF14198">
    <property type="entry name" value="TnpV"/>
    <property type="match status" value="1"/>
</dbReference>
<protein>
    <submittedName>
        <fullName evidence="1">TnpV protein</fullName>
    </submittedName>
</protein>
<name>A0A413BCK5_9FIRM</name>